<dbReference type="AlphaFoldDB" id="A0A5N6TWV6"/>
<dbReference type="OrthoDB" id="2130629at2759"/>
<dbReference type="PROSITE" id="PS50850">
    <property type="entry name" value="MFS"/>
    <property type="match status" value="1"/>
</dbReference>
<evidence type="ECO:0000256" key="5">
    <source>
        <dbReference type="SAM" id="Phobius"/>
    </source>
</evidence>
<evidence type="ECO:0000259" key="6">
    <source>
        <dbReference type="PROSITE" id="PS50850"/>
    </source>
</evidence>
<feature type="domain" description="Major facilitator superfamily (MFS) profile" evidence="6">
    <location>
        <begin position="1"/>
        <end position="447"/>
    </location>
</feature>
<evidence type="ECO:0000313" key="8">
    <source>
        <dbReference type="Proteomes" id="UP000325780"/>
    </source>
</evidence>
<dbReference type="InterPro" id="IPR011701">
    <property type="entry name" value="MFS"/>
</dbReference>
<name>A0A5N6TWV6_ASPAV</name>
<gene>
    <name evidence="7" type="ORF">BDV25DRAFT_154162</name>
</gene>
<dbReference type="GO" id="GO:0022857">
    <property type="term" value="F:transmembrane transporter activity"/>
    <property type="evidence" value="ECO:0007669"/>
    <property type="project" value="InterPro"/>
</dbReference>
<accession>A0A5N6TWV6</accession>
<feature type="transmembrane region" description="Helical" evidence="5">
    <location>
        <begin position="54"/>
        <end position="73"/>
    </location>
</feature>
<feature type="transmembrane region" description="Helical" evidence="5">
    <location>
        <begin position="212"/>
        <end position="232"/>
    </location>
</feature>
<keyword evidence="8" id="KW-1185">Reference proteome</keyword>
<dbReference type="Gene3D" id="1.20.1250.20">
    <property type="entry name" value="MFS general substrate transporter like domains"/>
    <property type="match status" value="1"/>
</dbReference>
<feature type="transmembrane region" description="Helical" evidence="5">
    <location>
        <begin position="143"/>
        <end position="161"/>
    </location>
</feature>
<dbReference type="Pfam" id="PF07690">
    <property type="entry name" value="MFS_1"/>
    <property type="match status" value="1"/>
</dbReference>
<dbReference type="InterPro" id="IPR020846">
    <property type="entry name" value="MFS_dom"/>
</dbReference>
<dbReference type="SUPFAM" id="SSF103473">
    <property type="entry name" value="MFS general substrate transporter"/>
    <property type="match status" value="1"/>
</dbReference>
<protein>
    <submittedName>
        <fullName evidence="7">Major facilitator superfamily domain-containing protein</fullName>
    </submittedName>
</protein>
<dbReference type="PANTHER" id="PTHR42718:SF10">
    <property type="entry name" value="TRANSPORTER, PUTATIVE (AFU_ORTHOLOGUE AFUA_8G06760)-RELATED"/>
    <property type="match status" value="1"/>
</dbReference>
<feature type="transmembrane region" description="Helical" evidence="5">
    <location>
        <begin position="287"/>
        <end position="307"/>
    </location>
</feature>
<feature type="transmembrane region" description="Helical" evidence="5">
    <location>
        <begin position="319"/>
        <end position="338"/>
    </location>
</feature>
<reference evidence="7 8" key="1">
    <citation type="submission" date="2019-04" db="EMBL/GenBank/DDBJ databases">
        <title>Friends and foes A comparative genomics study of 23 Aspergillus species from section Flavi.</title>
        <authorList>
            <consortium name="DOE Joint Genome Institute"/>
            <person name="Kjaerbolling I."/>
            <person name="Vesth T."/>
            <person name="Frisvad J.C."/>
            <person name="Nybo J.L."/>
            <person name="Theobald S."/>
            <person name="Kildgaard S."/>
            <person name="Isbrandt T."/>
            <person name="Kuo A."/>
            <person name="Sato A."/>
            <person name="Lyhne E.K."/>
            <person name="Kogle M.E."/>
            <person name="Wiebenga A."/>
            <person name="Kun R.S."/>
            <person name="Lubbers R.J."/>
            <person name="Makela M.R."/>
            <person name="Barry K."/>
            <person name="Chovatia M."/>
            <person name="Clum A."/>
            <person name="Daum C."/>
            <person name="Haridas S."/>
            <person name="He G."/>
            <person name="LaButti K."/>
            <person name="Lipzen A."/>
            <person name="Mondo S."/>
            <person name="Riley R."/>
            <person name="Salamov A."/>
            <person name="Simmons B.A."/>
            <person name="Magnuson J.K."/>
            <person name="Henrissat B."/>
            <person name="Mortensen U.H."/>
            <person name="Larsen T.O."/>
            <person name="Devries R.P."/>
            <person name="Grigoriev I.V."/>
            <person name="Machida M."/>
            <person name="Baker S.E."/>
            <person name="Andersen M.R."/>
        </authorList>
    </citation>
    <scope>NUCLEOTIDE SEQUENCE [LARGE SCALE GENOMIC DNA]</scope>
    <source>
        <strain evidence="7 8">IBT 18842</strain>
    </source>
</reference>
<feature type="transmembrane region" description="Helical" evidence="5">
    <location>
        <begin position="112"/>
        <end position="131"/>
    </location>
</feature>
<proteinExistence type="predicted"/>
<feature type="transmembrane region" description="Helical" evidence="5">
    <location>
        <begin position="253"/>
        <end position="275"/>
    </location>
</feature>
<dbReference type="Proteomes" id="UP000325780">
    <property type="component" value="Unassembled WGS sequence"/>
</dbReference>
<comment type="subcellular location">
    <subcellularLocation>
        <location evidence="1">Membrane</location>
        <topology evidence="1">Multi-pass membrane protein</topology>
    </subcellularLocation>
</comment>
<dbReference type="GO" id="GO:0016020">
    <property type="term" value="C:membrane"/>
    <property type="evidence" value="ECO:0007669"/>
    <property type="project" value="UniProtKB-SubCell"/>
</dbReference>
<evidence type="ECO:0000256" key="4">
    <source>
        <dbReference type="ARBA" id="ARBA00023136"/>
    </source>
</evidence>
<evidence type="ECO:0000313" key="7">
    <source>
        <dbReference type="EMBL" id="KAE8150551.1"/>
    </source>
</evidence>
<sequence length="453" mass="49132">MGSGILTVALPRMAVDLSLNKDILLWPAAVYALSAGCTLLIFGSVADIIGDKRVWLTGSILYTFFTLACGLAKTGNQLIAFRTLLGVSIAMCLPSAVSLMTRIFPPGKRRNIGFASMGMGQPLGYSVGLILGGVFVDSIGWRYGYYISAIINALLSCLAFWGLPQEKPNIEPLRKGITRIDWVGAPLISVSLALLSFVLAEITESYHSLRKTYIIVLLVISIALIPTFVAWVEWQERRGRPALIPNSLWKNTMFSATCIIVFFTWAVFNALQYFSSLYFQQIQHHSALISSLMFLPMVGVGVITNIFTGYMVDKVRVGVLVFGSASVSTISPLLMALVNPSWGYWRGPFVAMLLSPLHPDVLFTVSNLIISHAYPGQNQALAGAVFNSVSQVGNSVGLAVSAAIAASVQDHSHDDILKGYQAAYWLMFAAMIVVCVVSYFGLRGGGYIGKKSD</sequence>
<feature type="transmembrane region" description="Helical" evidence="5">
    <location>
        <begin position="422"/>
        <end position="442"/>
    </location>
</feature>
<organism evidence="7 8">
    <name type="scientific">Aspergillus avenaceus</name>
    <dbReference type="NCBI Taxonomy" id="36643"/>
    <lineage>
        <taxon>Eukaryota</taxon>
        <taxon>Fungi</taxon>
        <taxon>Dikarya</taxon>
        <taxon>Ascomycota</taxon>
        <taxon>Pezizomycotina</taxon>
        <taxon>Eurotiomycetes</taxon>
        <taxon>Eurotiomycetidae</taxon>
        <taxon>Eurotiales</taxon>
        <taxon>Aspergillaceae</taxon>
        <taxon>Aspergillus</taxon>
        <taxon>Aspergillus subgen. Circumdati</taxon>
    </lineage>
</organism>
<evidence type="ECO:0000256" key="1">
    <source>
        <dbReference type="ARBA" id="ARBA00004141"/>
    </source>
</evidence>
<keyword evidence="4 5" id="KW-0472">Membrane</keyword>
<dbReference type="InterPro" id="IPR036259">
    <property type="entry name" value="MFS_trans_sf"/>
</dbReference>
<feature type="transmembrane region" description="Helical" evidence="5">
    <location>
        <begin position="182"/>
        <end position="200"/>
    </location>
</feature>
<dbReference type="EMBL" id="ML742091">
    <property type="protein sequence ID" value="KAE8150551.1"/>
    <property type="molecule type" value="Genomic_DNA"/>
</dbReference>
<evidence type="ECO:0000256" key="3">
    <source>
        <dbReference type="ARBA" id="ARBA00022989"/>
    </source>
</evidence>
<evidence type="ECO:0000256" key="2">
    <source>
        <dbReference type="ARBA" id="ARBA00022692"/>
    </source>
</evidence>
<keyword evidence="3 5" id="KW-1133">Transmembrane helix</keyword>
<feature type="transmembrane region" description="Helical" evidence="5">
    <location>
        <begin position="79"/>
        <end position="100"/>
    </location>
</feature>
<keyword evidence="2 5" id="KW-0812">Transmembrane</keyword>
<dbReference type="PANTHER" id="PTHR42718">
    <property type="entry name" value="MAJOR FACILITATOR SUPERFAMILY MULTIDRUG TRANSPORTER MFSC"/>
    <property type="match status" value="1"/>
</dbReference>
<feature type="transmembrane region" description="Helical" evidence="5">
    <location>
        <begin position="24"/>
        <end position="42"/>
    </location>
</feature>
<dbReference type="Gene3D" id="1.20.1720.10">
    <property type="entry name" value="Multidrug resistance protein D"/>
    <property type="match status" value="1"/>
</dbReference>